<gene>
    <name evidence="5" type="ORF">SLEP1_g5387</name>
</gene>
<evidence type="ECO:0000259" key="4">
    <source>
        <dbReference type="Pfam" id="PF14432"/>
    </source>
</evidence>
<feature type="repeat" description="PPR" evidence="3">
    <location>
        <begin position="113"/>
        <end position="147"/>
    </location>
</feature>
<dbReference type="InterPro" id="IPR046849">
    <property type="entry name" value="E2_motif"/>
</dbReference>
<dbReference type="PANTHER" id="PTHR47926">
    <property type="entry name" value="PENTATRICOPEPTIDE REPEAT-CONTAINING PROTEIN"/>
    <property type="match status" value="1"/>
</dbReference>
<feature type="repeat" description="PPR" evidence="3">
    <location>
        <begin position="183"/>
        <end position="217"/>
    </location>
</feature>
<dbReference type="PROSITE" id="PS51375">
    <property type="entry name" value="PPR"/>
    <property type="match status" value="5"/>
</dbReference>
<dbReference type="InterPro" id="IPR046848">
    <property type="entry name" value="E_motif"/>
</dbReference>
<proteinExistence type="inferred from homology"/>
<dbReference type="Pfam" id="PF20431">
    <property type="entry name" value="E_motif"/>
    <property type="match status" value="1"/>
</dbReference>
<dbReference type="GO" id="GO:0008270">
    <property type="term" value="F:zinc ion binding"/>
    <property type="evidence" value="ECO:0007669"/>
    <property type="project" value="InterPro"/>
</dbReference>
<dbReference type="InterPro" id="IPR002885">
    <property type="entry name" value="PPR_rpt"/>
</dbReference>
<keyword evidence="2" id="KW-0677">Repeat</keyword>
<evidence type="ECO:0000256" key="1">
    <source>
        <dbReference type="ARBA" id="ARBA00006643"/>
    </source>
</evidence>
<dbReference type="Gene3D" id="1.25.40.10">
    <property type="entry name" value="Tetratricopeptide repeat domain"/>
    <property type="match status" value="4"/>
</dbReference>
<dbReference type="FunFam" id="1.25.40.10:FF:000366">
    <property type="entry name" value="Pentatricopeptide (PPR) repeat-containing protein"/>
    <property type="match status" value="1"/>
</dbReference>
<organism evidence="5 6">
    <name type="scientific">Rubroshorea leprosula</name>
    <dbReference type="NCBI Taxonomy" id="152421"/>
    <lineage>
        <taxon>Eukaryota</taxon>
        <taxon>Viridiplantae</taxon>
        <taxon>Streptophyta</taxon>
        <taxon>Embryophyta</taxon>
        <taxon>Tracheophyta</taxon>
        <taxon>Spermatophyta</taxon>
        <taxon>Magnoliopsida</taxon>
        <taxon>eudicotyledons</taxon>
        <taxon>Gunneridae</taxon>
        <taxon>Pentapetalae</taxon>
        <taxon>rosids</taxon>
        <taxon>malvids</taxon>
        <taxon>Malvales</taxon>
        <taxon>Dipterocarpaceae</taxon>
        <taxon>Rubroshorea</taxon>
    </lineage>
</organism>
<dbReference type="GO" id="GO:0009451">
    <property type="term" value="P:RNA modification"/>
    <property type="evidence" value="ECO:0007669"/>
    <property type="project" value="InterPro"/>
</dbReference>
<evidence type="ECO:0000313" key="5">
    <source>
        <dbReference type="EMBL" id="GKU91523.1"/>
    </source>
</evidence>
<reference evidence="5 6" key="1">
    <citation type="journal article" date="2021" name="Commun. Biol.">
        <title>The genome of Shorea leprosula (Dipterocarpaceae) highlights the ecological relevance of drought in aseasonal tropical rainforests.</title>
        <authorList>
            <person name="Ng K.K.S."/>
            <person name="Kobayashi M.J."/>
            <person name="Fawcett J.A."/>
            <person name="Hatakeyama M."/>
            <person name="Paape T."/>
            <person name="Ng C.H."/>
            <person name="Ang C.C."/>
            <person name="Tnah L.H."/>
            <person name="Lee C.T."/>
            <person name="Nishiyama T."/>
            <person name="Sese J."/>
            <person name="O'Brien M.J."/>
            <person name="Copetti D."/>
            <person name="Mohd Noor M.I."/>
            <person name="Ong R.C."/>
            <person name="Putra M."/>
            <person name="Sireger I.Z."/>
            <person name="Indrioko S."/>
            <person name="Kosugi Y."/>
            <person name="Izuno A."/>
            <person name="Isagi Y."/>
            <person name="Lee S.L."/>
            <person name="Shimizu K.K."/>
        </authorList>
    </citation>
    <scope>NUCLEOTIDE SEQUENCE [LARGE SCALE GENOMIC DNA]</scope>
    <source>
        <strain evidence="5">214</strain>
    </source>
</reference>
<dbReference type="Pfam" id="PF20430">
    <property type="entry name" value="Eplus_motif"/>
    <property type="match status" value="1"/>
</dbReference>
<dbReference type="NCBIfam" id="TIGR00756">
    <property type="entry name" value="PPR"/>
    <property type="match status" value="5"/>
</dbReference>
<keyword evidence="6" id="KW-1185">Reference proteome</keyword>
<evidence type="ECO:0000313" key="6">
    <source>
        <dbReference type="Proteomes" id="UP001054252"/>
    </source>
</evidence>
<feature type="repeat" description="PPR" evidence="3">
    <location>
        <begin position="316"/>
        <end position="346"/>
    </location>
</feature>
<sequence length="588" mass="66153">MKTICRFKNGRFFNAFDFCYKNFSSVAAAKMETQIREEKVWESLTAQVSALHSLLQSCARNRAAIKGKACHAKIIIWGLHAAVRTSNMVINVYAKCGLWSSARKVFDKMTERSLVSWNTMIGAYTQNGLEKEAFEIFIFMLREGNPFSEFTISSILCACSAKFAVSECKQLHSLAIKAATDSNVFVGTALLDVYAKCGLVKDAREIFESMPEKSVVTWSCMVAGLVQSLAALIEGKQVHAVLHKTGFDTNIFVTSSLIDMYAKCGSVGEAYVVFTSTKEKNIVSWNVMISGFAKHACPLEAMVLFEKMQQMGLYPNELTYISVLSACSHVGLVEEAQSYFDLMTREHKITPTVIHHSCMVDIFGRAGKTCEAHDLIKRMPFDATAPMWGSLLACCRVHGNLELAEIAAKHLFEMEPDNAGNHILLSNIYAANRKWEEVARARKFLKESDVKKERGKSWIEIKDKVHTFMVGERTHPRISEIYVKLDSLVEEMKMLGYKAETEHELHDVEEGRKQVLLLHHSEKLALTFGLLCLPPGVPIRIMKNLRICVDCHSFMKLASSIAAREIVVRDVSRFHHFRDGCCSCGEFW</sequence>
<dbReference type="FunFam" id="1.25.40.10:FF:000381">
    <property type="entry name" value="Pentatricopeptide repeat-containing protein"/>
    <property type="match status" value="1"/>
</dbReference>
<dbReference type="InterPro" id="IPR046960">
    <property type="entry name" value="PPR_At4g14850-like_plant"/>
</dbReference>
<dbReference type="PANTHER" id="PTHR47926:SF542">
    <property type="entry name" value="PENTATRICOPEPTIDE REPEAT-CONTAINING PROTEIN"/>
    <property type="match status" value="1"/>
</dbReference>
<name>A0AAV5HRT4_9ROSI</name>
<feature type="repeat" description="PPR" evidence="3">
    <location>
        <begin position="281"/>
        <end position="315"/>
    </location>
</feature>
<dbReference type="Proteomes" id="UP001054252">
    <property type="component" value="Unassembled WGS sequence"/>
</dbReference>
<dbReference type="InterPro" id="IPR011990">
    <property type="entry name" value="TPR-like_helical_dom_sf"/>
</dbReference>
<dbReference type="InterPro" id="IPR032867">
    <property type="entry name" value="DYW_dom"/>
</dbReference>
<evidence type="ECO:0000256" key="3">
    <source>
        <dbReference type="PROSITE-ProRule" id="PRU00708"/>
    </source>
</evidence>
<feature type="domain" description="DYW" evidence="4">
    <location>
        <begin position="496"/>
        <end position="588"/>
    </location>
</feature>
<feature type="repeat" description="PPR" evidence="3">
    <location>
        <begin position="82"/>
        <end position="112"/>
    </location>
</feature>
<dbReference type="AlphaFoldDB" id="A0AAV5HRT4"/>
<comment type="similarity">
    <text evidence="1">Belongs to the PPR family. PCMP-H subfamily.</text>
</comment>
<dbReference type="Pfam" id="PF01535">
    <property type="entry name" value="PPR"/>
    <property type="match status" value="2"/>
</dbReference>
<comment type="caution">
    <text evidence="5">The sequence shown here is derived from an EMBL/GenBank/DDBJ whole genome shotgun (WGS) entry which is preliminary data.</text>
</comment>
<accession>A0AAV5HRT4</accession>
<dbReference type="Pfam" id="PF13041">
    <property type="entry name" value="PPR_2"/>
    <property type="match status" value="2"/>
</dbReference>
<dbReference type="GO" id="GO:0003723">
    <property type="term" value="F:RNA binding"/>
    <property type="evidence" value="ECO:0007669"/>
    <property type="project" value="InterPro"/>
</dbReference>
<protein>
    <recommendedName>
        <fullName evidence="4">DYW domain-containing protein</fullName>
    </recommendedName>
</protein>
<dbReference type="FunFam" id="1.25.40.10:FF:000144">
    <property type="entry name" value="Pentatricopeptide repeat-containing protein, mitochondrial"/>
    <property type="match status" value="1"/>
</dbReference>
<dbReference type="Pfam" id="PF14432">
    <property type="entry name" value="DYW_deaminase"/>
    <property type="match status" value="1"/>
</dbReference>
<evidence type="ECO:0000256" key="2">
    <source>
        <dbReference type="ARBA" id="ARBA00022737"/>
    </source>
</evidence>
<dbReference type="EMBL" id="BPVZ01000005">
    <property type="protein sequence ID" value="GKU91523.1"/>
    <property type="molecule type" value="Genomic_DNA"/>
</dbReference>